<comment type="caution">
    <text evidence="4">The sequence shown here is derived from an EMBL/GenBank/DDBJ whole genome shotgun (WGS) entry which is preliminary data.</text>
</comment>
<dbReference type="SUPFAM" id="SSF52172">
    <property type="entry name" value="CheY-like"/>
    <property type="match status" value="1"/>
</dbReference>
<evidence type="ECO:0000256" key="2">
    <source>
        <dbReference type="PROSITE-ProRule" id="PRU00169"/>
    </source>
</evidence>
<evidence type="ECO:0000313" key="5">
    <source>
        <dbReference type="Proteomes" id="UP000234857"/>
    </source>
</evidence>
<protein>
    <recommendedName>
        <fullName evidence="3">Response regulatory domain-containing protein</fullName>
    </recommendedName>
</protein>
<proteinExistence type="predicted"/>
<dbReference type="CDD" id="cd00156">
    <property type="entry name" value="REC"/>
    <property type="match status" value="1"/>
</dbReference>
<dbReference type="GO" id="GO:0000160">
    <property type="term" value="P:phosphorelay signal transduction system"/>
    <property type="evidence" value="ECO:0007669"/>
    <property type="project" value="InterPro"/>
</dbReference>
<dbReference type="AlphaFoldDB" id="A0A2N5ZBS7"/>
<dbReference type="PANTHER" id="PTHR44591:SF3">
    <property type="entry name" value="RESPONSE REGULATORY DOMAIN-CONTAINING PROTEIN"/>
    <property type="match status" value="1"/>
</dbReference>
<dbReference type="SMART" id="SM00448">
    <property type="entry name" value="REC"/>
    <property type="match status" value="1"/>
</dbReference>
<dbReference type="Proteomes" id="UP000234857">
    <property type="component" value="Unassembled WGS sequence"/>
</dbReference>
<organism evidence="4 5">
    <name type="scientific">Muiribacterium halophilum</name>
    <dbReference type="NCBI Taxonomy" id="2053465"/>
    <lineage>
        <taxon>Bacteria</taxon>
        <taxon>Candidatus Muiribacteriota</taxon>
        <taxon>Candidatus Muiribacteriia</taxon>
        <taxon>Candidatus Muiribacteriales</taxon>
        <taxon>Candidatus Muiribacteriaceae</taxon>
        <taxon>Candidatus Muiribacterium</taxon>
    </lineage>
</organism>
<evidence type="ECO:0000256" key="1">
    <source>
        <dbReference type="ARBA" id="ARBA00022553"/>
    </source>
</evidence>
<dbReference type="InterPro" id="IPR001789">
    <property type="entry name" value="Sig_transdc_resp-reg_receiver"/>
</dbReference>
<reference evidence="4 5" key="1">
    <citation type="submission" date="2017-11" db="EMBL/GenBank/DDBJ databases">
        <title>Genome-resolved metagenomics identifies genetic mobility, metabolic interactions, and unexpected diversity in perchlorate-reducing communities.</title>
        <authorList>
            <person name="Barnum T.P."/>
            <person name="Figueroa I.A."/>
            <person name="Carlstrom C.I."/>
            <person name="Lucas L.N."/>
            <person name="Engelbrektson A.L."/>
            <person name="Coates J.D."/>
        </authorList>
    </citation>
    <scope>NUCLEOTIDE SEQUENCE [LARGE SCALE GENOMIC DNA]</scope>
    <source>
        <strain evidence="4">BM706</strain>
    </source>
</reference>
<feature type="domain" description="Response regulatory" evidence="3">
    <location>
        <begin position="2"/>
        <end position="118"/>
    </location>
</feature>
<evidence type="ECO:0000313" key="4">
    <source>
        <dbReference type="EMBL" id="PLX16131.1"/>
    </source>
</evidence>
<keyword evidence="1 2" id="KW-0597">Phosphoprotein</keyword>
<evidence type="ECO:0000259" key="3">
    <source>
        <dbReference type="PROSITE" id="PS50110"/>
    </source>
</evidence>
<dbReference type="InterPro" id="IPR011006">
    <property type="entry name" value="CheY-like_superfamily"/>
</dbReference>
<dbReference type="PROSITE" id="PS50110">
    <property type="entry name" value="RESPONSE_REGULATORY"/>
    <property type="match status" value="1"/>
</dbReference>
<gene>
    <name evidence="4" type="ORF">C0601_10935</name>
</gene>
<dbReference type="Gene3D" id="3.40.50.2300">
    <property type="match status" value="1"/>
</dbReference>
<sequence length="123" mass="13804">MKILALDDDIAMTNLIKAYAKKLNYSVEVINNPDKLLEKIARFNPDLIILDLMMPKKDGLSLLKSIKEMELFKHIPVLIISARANRSTILSCLSAGAIGFLPKPIGLDLLSKRLHDIFDEKES</sequence>
<name>A0A2N5ZBS7_MUIH1</name>
<feature type="modified residue" description="4-aspartylphosphate" evidence="2">
    <location>
        <position position="51"/>
    </location>
</feature>
<accession>A0A2N5ZBS7</accession>
<dbReference type="EMBL" id="PKTG01000122">
    <property type="protein sequence ID" value="PLX16131.1"/>
    <property type="molecule type" value="Genomic_DNA"/>
</dbReference>
<dbReference type="InterPro" id="IPR050595">
    <property type="entry name" value="Bact_response_regulator"/>
</dbReference>
<dbReference type="PANTHER" id="PTHR44591">
    <property type="entry name" value="STRESS RESPONSE REGULATOR PROTEIN 1"/>
    <property type="match status" value="1"/>
</dbReference>
<dbReference type="Pfam" id="PF00072">
    <property type="entry name" value="Response_reg"/>
    <property type="match status" value="1"/>
</dbReference>